<dbReference type="EMBL" id="AMCI01001670">
    <property type="protein sequence ID" value="EJX04820.1"/>
    <property type="molecule type" value="Genomic_DNA"/>
</dbReference>
<gene>
    <name evidence="2" type="ORF">EVA_07064</name>
</gene>
<evidence type="ECO:0000256" key="1">
    <source>
        <dbReference type="SAM" id="MobiDB-lite"/>
    </source>
</evidence>
<feature type="region of interest" description="Disordered" evidence="1">
    <location>
        <begin position="17"/>
        <end position="42"/>
    </location>
</feature>
<feature type="compositionally biased region" description="Basic residues" evidence="1">
    <location>
        <begin position="17"/>
        <end position="30"/>
    </location>
</feature>
<organism evidence="2">
    <name type="scientific">gut metagenome</name>
    <dbReference type="NCBI Taxonomy" id="749906"/>
    <lineage>
        <taxon>unclassified sequences</taxon>
        <taxon>metagenomes</taxon>
        <taxon>organismal metagenomes</taxon>
    </lineage>
</organism>
<evidence type="ECO:0000313" key="2">
    <source>
        <dbReference type="EMBL" id="EJX04820.1"/>
    </source>
</evidence>
<reference evidence="2" key="1">
    <citation type="journal article" date="2012" name="PLoS ONE">
        <title>Gene sets for utilization of primary and secondary nutrition supplies in the distal gut of endangered iberian lynx.</title>
        <authorList>
            <person name="Alcaide M."/>
            <person name="Messina E."/>
            <person name="Richter M."/>
            <person name="Bargiela R."/>
            <person name="Peplies J."/>
            <person name="Huws S.A."/>
            <person name="Newbold C.J."/>
            <person name="Golyshin P.N."/>
            <person name="Simon M.A."/>
            <person name="Lopez G."/>
            <person name="Yakimov M.M."/>
            <person name="Ferrer M."/>
        </authorList>
    </citation>
    <scope>NUCLEOTIDE SEQUENCE</scope>
</reference>
<sequence length="42" mass="4775">MVPTFLSVIKMNDKPVGRRTVKKGSKKNKTVVRGETPRYRNG</sequence>
<dbReference type="AlphaFoldDB" id="J9GW41"/>
<name>J9GW41_9ZZZZ</name>
<protein>
    <submittedName>
        <fullName evidence="2">Uncharacterized protein</fullName>
    </submittedName>
</protein>
<proteinExistence type="predicted"/>
<accession>J9GW41</accession>
<comment type="caution">
    <text evidence="2">The sequence shown here is derived from an EMBL/GenBank/DDBJ whole genome shotgun (WGS) entry which is preliminary data.</text>
</comment>